<dbReference type="Proteomes" id="UP000235145">
    <property type="component" value="Unassembled WGS sequence"/>
</dbReference>
<protein>
    <recommendedName>
        <fullName evidence="13">Cytochrome P450</fullName>
    </recommendedName>
</protein>
<comment type="caution">
    <text evidence="11">The sequence shown here is derived from an EMBL/GenBank/DDBJ whole genome shotgun (WGS) entry which is preliminary data.</text>
</comment>
<evidence type="ECO:0000256" key="5">
    <source>
        <dbReference type="ARBA" id="ARBA00022723"/>
    </source>
</evidence>
<evidence type="ECO:0000256" key="9">
    <source>
        <dbReference type="ARBA" id="ARBA00023033"/>
    </source>
</evidence>
<evidence type="ECO:0000256" key="10">
    <source>
        <dbReference type="ARBA" id="ARBA00023136"/>
    </source>
</evidence>
<evidence type="ECO:0000256" key="3">
    <source>
        <dbReference type="ARBA" id="ARBA00022617"/>
    </source>
</evidence>
<dbReference type="PRINTS" id="PR00463">
    <property type="entry name" value="EP450I"/>
</dbReference>
<dbReference type="Gene3D" id="1.10.630.10">
    <property type="entry name" value="Cytochrome P450"/>
    <property type="match status" value="1"/>
</dbReference>
<dbReference type="GO" id="GO:0020037">
    <property type="term" value="F:heme binding"/>
    <property type="evidence" value="ECO:0007669"/>
    <property type="project" value="InterPro"/>
</dbReference>
<gene>
    <name evidence="11" type="ORF">LSAT_V11C400205140</name>
</gene>
<evidence type="ECO:0000256" key="7">
    <source>
        <dbReference type="ARBA" id="ARBA00023002"/>
    </source>
</evidence>
<comment type="subcellular location">
    <subcellularLocation>
        <location evidence="2">Membrane</location>
    </subcellularLocation>
</comment>
<dbReference type="PANTHER" id="PTHR47947">
    <property type="entry name" value="CYTOCHROME P450 82C3-RELATED"/>
    <property type="match status" value="1"/>
</dbReference>
<keyword evidence="3" id="KW-0349">Heme</keyword>
<evidence type="ECO:0000256" key="1">
    <source>
        <dbReference type="ARBA" id="ARBA00001971"/>
    </source>
</evidence>
<keyword evidence="5" id="KW-0479">Metal-binding</keyword>
<evidence type="ECO:0008006" key="13">
    <source>
        <dbReference type="Google" id="ProtNLM"/>
    </source>
</evidence>
<dbReference type="InterPro" id="IPR002401">
    <property type="entry name" value="Cyt_P450_E_grp-I"/>
</dbReference>
<evidence type="ECO:0000256" key="4">
    <source>
        <dbReference type="ARBA" id="ARBA00022692"/>
    </source>
</evidence>
<evidence type="ECO:0000256" key="8">
    <source>
        <dbReference type="ARBA" id="ARBA00023004"/>
    </source>
</evidence>
<organism evidence="11 12">
    <name type="scientific">Lactuca sativa</name>
    <name type="common">Garden lettuce</name>
    <dbReference type="NCBI Taxonomy" id="4236"/>
    <lineage>
        <taxon>Eukaryota</taxon>
        <taxon>Viridiplantae</taxon>
        <taxon>Streptophyta</taxon>
        <taxon>Embryophyta</taxon>
        <taxon>Tracheophyta</taxon>
        <taxon>Spermatophyta</taxon>
        <taxon>Magnoliopsida</taxon>
        <taxon>eudicotyledons</taxon>
        <taxon>Gunneridae</taxon>
        <taxon>Pentapetalae</taxon>
        <taxon>asterids</taxon>
        <taxon>campanulids</taxon>
        <taxon>Asterales</taxon>
        <taxon>Asteraceae</taxon>
        <taxon>Cichorioideae</taxon>
        <taxon>Cichorieae</taxon>
        <taxon>Lactucinae</taxon>
        <taxon>Lactuca</taxon>
    </lineage>
</organism>
<keyword evidence="9" id="KW-0503">Monooxygenase</keyword>
<dbReference type="InterPro" id="IPR001128">
    <property type="entry name" value="Cyt_P450"/>
</dbReference>
<name>A0A9R1XHA2_LACSA</name>
<dbReference type="GO" id="GO:0005506">
    <property type="term" value="F:iron ion binding"/>
    <property type="evidence" value="ECO:0007669"/>
    <property type="project" value="InterPro"/>
</dbReference>
<dbReference type="OrthoDB" id="2789670at2759"/>
<evidence type="ECO:0000313" key="11">
    <source>
        <dbReference type="EMBL" id="KAJ0212931.1"/>
    </source>
</evidence>
<keyword evidence="7" id="KW-0560">Oxidoreductase</keyword>
<evidence type="ECO:0000256" key="2">
    <source>
        <dbReference type="ARBA" id="ARBA00004370"/>
    </source>
</evidence>
<dbReference type="InterPro" id="IPR050651">
    <property type="entry name" value="Plant_Cytochrome_P450_Monoox"/>
</dbReference>
<dbReference type="InterPro" id="IPR036396">
    <property type="entry name" value="Cyt_P450_sf"/>
</dbReference>
<dbReference type="EMBL" id="NBSK02000004">
    <property type="protein sequence ID" value="KAJ0212931.1"/>
    <property type="molecule type" value="Genomic_DNA"/>
</dbReference>
<keyword evidence="4" id="KW-0812">Transmembrane</keyword>
<dbReference type="GO" id="GO:0016020">
    <property type="term" value="C:membrane"/>
    <property type="evidence" value="ECO:0007669"/>
    <property type="project" value="UniProtKB-SubCell"/>
</dbReference>
<evidence type="ECO:0000313" key="12">
    <source>
        <dbReference type="Proteomes" id="UP000235145"/>
    </source>
</evidence>
<dbReference type="GO" id="GO:0016705">
    <property type="term" value="F:oxidoreductase activity, acting on paired donors, with incorporation or reduction of molecular oxygen"/>
    <property type="evidence" value="ECO:0007669"/>
    <property type="project" value="InterPro"/>
</dbReference>
<keyword evidence="8" id="KW-0408">Iron</keyword>
<reference evidence="11 12" key="1">
    <citation type="journal article" date="2017" name="Nat. Commun.">
        <title>Genome assembly with in vitro proximity ligation data and whole-genome triplication in lettuce.</title>
        <authorList>
            <person name="Reyes-Chin-Wo S."/>
            <person name="Wang Z."/>
            <person name="Yang X."/>
            <person name="Kozik A."/>
            <person name="Arikit S."/>
            <person name="Song C."/>
            <person name="Xia L."/>
            <person name="Froenicke L."/>
            <person name="Lavelle D.O."/>
            <person name="Truco M.J."/>
            <person name="Xia R."/>
            <person name="Zhu S."/>
            <person name="Xu C."/>
            <person name="Xu H."/>
            <person name="Xu X."/>
            <person name="Cox K."/>
            <person name="Korf I."/>
            <person name="Meyers B.C."/>
            <person name="Michelmore R.W."/>
        </authorList>
    </citation>
    <scope>NUCLEOTIDE SEQUENCE [LARGE SCALE GENOMIC DNA]</scope>
    <source>
        <strain evidence="12">cv. Salinas</strain>
        <tissue evidence="11">Seedlings</tissue>
    </source>
</reference>
<comment type="cofactor">
    <cofactor evidence="1">
        <name>heme</name>
        <dbReference type="ChEBI" id="CHEBI:30413"/>
    </cofactor>
</comment>
<keyword evidence="10" id="KW-0472">Membrane</keyword>
<dbReference type="Pfam" id="PF00067">
    <property type="entry name" value="p450"/>
    <property type="match status" value="1"/>
</dbReference>
<dbReference type="AlphaFoldDB" id="A0A9R1XHA2"/>
<sequence>MADKYGPIFTINLGVHNVLVVSNAEMEKECFTTNDKVFPSRPKSIAVEHMGYNYAILALAPYGDYWRQVRKIMTLEVLSQRRLEMLGPLCASEVKAFIGQSFYLICLLK</sequence>
<evidence type="ECO:0000256" key="6">
    <source>
        <dbReference type="ARBA" id="ARBA00022989"/>
    </source>
</evidence>
<accession>A0A9R1XHA2</accession>
<dbReference type="GO" id="GO:0004497">
    <property type="term" value="F:monooxygenase activity"/>
    <property type="evidence" value="ECO:0007669"/>
    <property type="project" value="UniProtKB-KW"/>
</dbReference>
<keyword evidence="6" id="KW-1133">Transmembrane helix</keyword>
<dbReference type="SUPFAM" id="SSF48264">
    <property type="entry name" value="Cytochrome P450"/>
    <property type="match status" value="1"/>
</dbReference>
<keyword evidence="12" id="KW-1185">Reference proteome</keyword>
<dbReference type="PANTHER" id="PTHR47947:SF26">
    <property type="entry name" value="CYTOCHROME P450"/>
    <property type="match status" value="1"/>
</dbReference>
<proteinExistence type="predicted"/>